<feature type="compositionally biased region" description="Polar residues" evidence="1">
    <location>
        <begin position="24"/>
        <end position="38"/>
    </location>
</feature>
<feature type="non-terminal residue" evidence="2">
    <location>
        <position position="1"/>
    </location>
</feature>
<dbReference type="AlphaFoldDB" id="A0A166RCX4"/>
<protein>
    <submittedName>
        <fullName evidence="2">Uncharacterized protein</fullName>
    </submittedName>
</protein>
<comment type="caution">
    <text evidence="2">The sequence shown here is derived from an EMBL/GenBank/DDBJ whole genome shotgun (WGS) entry which is preliminary data.</text>
</comment>
<feature type="region of interest" description="Disordered" evidence="1">
    <location>
        <begin position="24"/>
        <end position="45"/>
    </location>
</feature>
<accession>A0A166RCX4</accession>
<proteinExistence type="predicted"/>
<sequence length="344" mass="38313">LAVFLCDIQLHSQRLATAPTAVSPTNMTKTRSAGTATSERGVISSRAVTASSTSTGFGAANNTIPATQLALNTSHVVILQELLTMRRTLEGISRRQEANNETIRASETRMQELQPMPKRLDGMGLELNNHYSLAEDKIRRQEAELRALAGKLIRSDEDRLDLARKVEQLSTKITLQAMQAESRDIGSIQVATKRKGEDALSAPESDEQPMSRAGVSHGPSTAIDPPPTRAPKKLKTEQPKHPKRRSSNFQRYVQTSKQSYRRSPPKNGSDMKRFINRFIEGIEDKIISGKLQKRLLKRFQPAVREAKSKRGPRSIVIEGNLHWDDVCQILDSASLLENKDEDED</sequence>
<feature type="region of interest" description="Disordered" evidence="1">
    <location>
        <begin position="180"/>
        <end position="271"/>
    </location>
</feature>
<keyword evidence="3" id="KW-1185">Reference proteome</keyword>
<dbReference type="EMBL" id="LFIV01000114">
    <property type="protein sequence ID" value="KZL69096.1"/>
    <property type="molecule type" value="Genomic_DNA"/>
</dbReference>
<dbReference type="Proteomes" id="UP000076552">
    <property type="component" value="Unassembled WGS sequence"/>
</dbReference>
<reference evidence="2 3" key="1">
    <citation type="submission" date="2015-06" db="EMBL/GenBank/DDBJ databases">
        <title>Survival trade-offs in plant roots during colonization by closely related pathogenic and mutualistic fungi.</title>
        <authorList>
            <person name="Hacquard S."/>
            <person name="Kracher B."/>
            <person name="Hiruma K."/>
            <person name="Weinman A."/>
            <person name="Muench P."/>
            <person name="Garrido Oter R."/>
            <person name="Ver Loren van Themaat E."/>
            <person name="Dallerey J.-F."/>
            <person name="Damm U."/>
            <person name="Henrissat B."/>
            <person name="Lespinet O."/>
            <person name="Thon M."/>
            <person name="Kemen E."/>
            <person name="McHardy A.C."/>
            <person name="Schulze-Lefert P."/>
            <person name="O'Connell R.J."/>
        </authorList>
    </citation>
    <scope>NUCLEOTIDE SEQUENCE [LARGE SCALE GENOMIC DNA]</scope>
    <source>
        <strain evidence="2 3">0861</strain>
    </source>
</reference>
<name>A0A166RCX4_9PEZI</name>
<evidence type="ECO:0000313" key="3">
    <source>
        <dbReference type="Proteomes" id="UP000076552"/>
    </source>
</evidence>
<evidence type="ECO:0000313" key="2">
    <source>
        <dbReference type="EMBL" id="KZL69096.1"/>
    </source>
</evidence>
<gene>
    <name evidence="2" type="ORF">CT0861_10682</name>
</gene>
<feature type="compositionally biased region" description="Polar residues" evidence="1">
    <location>
        <begin position="247"/>
        <end position="258"/>
    </location>
</feature>
<evidence type="ECO:0000256" key="1">
    <source>
        <dbReference type="SAM" id="MobiDB-lite"/>
    </source>
</evidence>
<organism evidence="2 3">
    <name type="scientific">Colletotrichum tofieldiae</name>
    <dbReference type="NCBI Taxonomy" id="708197"/>
    <lineage>
        <taxon>Eukaryota</taxon>
        <taxon>Fungi</taxon>
        <taxon>Dikarya</taxon>
        <taxon>Ascomycota</taxon>
        <taxon>Pezizomycotina</taxon>
        <taxon>Sordariomycetes</taxon>
        <taxon>Hypocreomycetidae</taxon>
        <taxon>Glomerellales</taxon>
        <taxon>Glomerellaceae</taxon>
        <taxon>Colletotrichum</taxon>
        <taxon>Colletotrichum spaethianum species complex</taxon>
    </lineage>
</organism>